<dbReference type="OrthoDB" id="31404at2157"/>
<keyword evidence="3 8" id="KW-0813">Transport</keyword>
<evidence type="ECO:0000313" key="10">
    <source>
        <dbReference type="EMBL" id="GGL66096.1"/>
    </source>
</evidence>
<evidence type="ECO:0000256" key="4">
    <source>
        <dbReference type="ARBA" id="ARBA00022475"/>
    </source>
</evidence>
<dbReference type="PANTHER" id="PTHR42929:SF1">
    <property type="entry name" value="INNER MEMBRANE ABC TRANSPORTER PERMEASE PROTEIN YDCU-RELATED"/>
    <property type="match status" value="1"/>
</dbReference>
<dbReference type="GO" id="GO:0055085">
    <property type="term" value="P:transmembrane transport"/>
    <property type="evidence" value="ECO:0007669"/>
    <property type="project" value="InterPro"/>
</dbReference>
<evidence type="ECO:0000256" key="6">
    <source>
        <dbReference type="ARBA" id="ARBA00022989"/>
    </source>
</evidence>
<dbReference type="Proteomes" id="UP000607197">
    <property type="component" value="Unassembled WGS sequence"/>
</dbReference>
<feature type="transmembrane region" description="Helical" evidence="8">
    <location>
        <begin position="21"/>
        <end position="49"/>
    </location>
</feature>
<comment type="caution">
    <text evidence="10">The sequence shown here is derived from an EMBL/GenBank/DDBJ whole genome shotgun (WGS) entry which is preliminary data.</text>
</comment>
<evidence type="ECO:0000256" key="8">
    <source>
        <dbReference type="RuleBase" id="RU363032"/>
    </source>
</evidence>
<keyword evidence="11" id="KW-1185">Reference proteome</keyword>
<reference evidence="10" key="1">
    <citation type="journal article" date="2014" name="Int. J. Syst. Evol. Microbiol.">
        <title>Complete genome sequence of Corynebacterium casei LMG S-19264T (=DSM 44701T), isolated from a smear-ripened cheese.</title>
        <authorList>
            <consortium name="US DOE Joint Genome Institute (JGI-PGF)"/>
            <person name="Walter F."/>
            <person name="Albersmeier A."/>
            <person name="Kalinowski J."/>
            <person name="Ruckert C."/>
        </authorList>
    </citation>
    <scope>NUCLEOTIDE SEQUENCE</scope>
    <source>
        <strain evidence="10">JCM 19596</strain>
    </source>
</reference>
<feature type="transmembrane region" description="Helical" evidence="8">
    <location>
        <begin position="304"/>
        <end position="323"/>
    </location>
</feature>
<evidence type="ECO:0000256" key="3">
    <source>
        <dbReference type="ARBA" id="ARBA00022448"/>
    </source>
</evidence>
<keyword evidence="5 8" id="KW-0812">Transmembrane</keyword>
<dbReference type="Pfam" id="PF00528">
    <property type="entry name" value="BPD_transp_1"/>
    <property type="match status" value="1"/>
</dbReference>
<name>A0A830FE05_9EURY</name>
<keyword evidence="6 8" id="KW-1133">Transmembrane helix</keyword>
<evidence type="ECO:0000256" key="7">
    <source>
        <dbReference type="ARBA" id="ARBA00023136"/>
    </source>
</evidence>
<comment type="similarity">
    <text evidence="2">Belongs to the binding-protein-dependent transport system permease family. CysTW subfamily.</text>
</comment>
<feature type="domain" description="ABC transmembrane type-1" evidence="9">
    <location>
        <begin position="117"/>
        <end position="323"/>
    </location>
</feature>
<feature type="transmembrane region" description="Helical" evidence="8">
    <location>
        <begin position="197"/>
        <end position="219"/>
    </location>
</feature>
<feature type="transmembrane region" description="Helical" evidence="8">
    <location>
        <begin position="258"/>
        <end position="276"/>
    </location>
</feature>
<evidence type="ECO:0000256" key="2">
    <source>
        <dbReference type="ARBA" id="ARBA00007069"/>
    </source>
</evidence>
<protein>
    <submittedName>
        <fullName evidence="10">ABC transporter permease</fullName>
    </submittedName>
</protein>
<feature type="transmembrane region" description="Helical" evidence="8">
    <location>
        <begin position="154"/>
        <end position="177"/>
    </location>
</feature>
<evidence type="ECO:0000313" key="11">
    <source>
        <dbReference type="Proteomes" id="UP000607197"/>
    </source>
</evidence>
<dbReference type="Gene3D" id="1.10.3720.10">
    <property type="entry name" value="MetI-like"/>
    <property type="match status" value="1"/>
</dbReference>
<gene>
    <name evidence="10" type="ORF">GCM10009039_25000</name>
</gene>
<feature type="transmembrane region" description="Helical" evidence="8">
    <location>
        <begin position="121"/>
        <end position="142"/>
    </location>
</feature>
<comment type="subcellular location">
    <subcellularLocation>
        <location evidence="1 8">Cell membrane</location>
        <topology evidence="1 8">Multi-pass membrane protein</topology>
    </subcellularLocation>
</comment>
<dbReference type="InterPro" id="IPR000515">
    <property type="entry name" value="MetI-like"/>
</dbReference>
<dbReference type="AlphaFoldDB" id="A0A830FE05"/>
<evidence type="ECO:0000259" key="9">
    <source>
        <dbReference type="PROSITE" id="PS50928"/>
    </source>
</evidence>
<dbReference type="PANTHER" id="PTHR42929">
    <property type="entry name" value="INNER MEMBRANE ABC TRANSPORTER PERMEASE PROTEIN YDCU-RELATED-RELATED"/>
    <property type="match status" value="1"/>
</dbReference>
<keyword evidence="4" id="KW-1003">Cell membrane</keyword>
<accession>A0A830FE05</accession>
<dbReference type="SUPFAM" id="SSF161098">
    <property type="entry name" value="MetI-like"/>
    <property type="match status" value="1"/>
</dbReference>
<dbReference type="RefSeq" id="WP_188979412.1">
    <property type="nucleotide sequence ID" value="NZ_BMPG01000003.1"/>
</dbReference>
<evidence type="ECO:0000256" key="1">
    <source>
        <dbReference type="ARBA" id="ARBA00004651"/>
    </source>
</evidence>
<proteinExistence type="inferred from homology"/>
<dbReference type="GO" id="GO:0005886">
    <property type="term" value="C:plasma membrane"/>
    <property type="evidence" value="ECO:0007669"/>
    <property type="project" value="UniProtKB-SubCell"/>
</dbReference>
<evidence type="ECO:0000256" key="5">
    <source>
        <dbReference type="ARBA" id="ARBA00022692"/>
    </source>
</evidence>
<sequence>MATERTSGGSGLVTRVRRHRYVGLVFNAAPATFWLGVFFVAPLAVMLYYSFGTRGAFGTVLLDPEHLGIQQYAYFFVPDGASIPQTIWWTLGWALGHFVPFVPNVAGGEPTAYVQLLFKSIYFGVVTTVFAFAIGYPMAYFVARKAPANYRNILVALVVLPYWASYLVRVYAIKIMLAKNGLLDNLLTTLNIADNVSLLYSNFAVGFGLVYIYVPFMILPVYASLEQLDTTLEEAAMDLGADRWDAFRRVTLPLSMPGVIAGSFLVFIPAVGAYVIPELLGGTDTATVGEFIASQFGSAGNWPLGAAAAFILMVIMFLGIWIYQSRTGGDIL</sequence>
<dbReference type="InterPro" id="IPR035906">
    <property type="entry name" value="MetI-like_sf"/>
</dbReference>
<keyword evidence="7 8" id="KW-0472">Membrane</keyword>
<reference evidence="10" key="2">
    <citation type="submission" date="2020-09" db="EMBL/GenBank/DDBJ databases">
        <authorList>
            <person name="Sun Q."/>
            <person name="Ohkuma M."/>
        </authorList>
    </citation>
    <scope>NUCLEOTIDE SEQUENCE</scope>
    <source>
        <strain evidence="10">JCM 19596</strain>
    </source>
</reference>
<organism evidence="10 11">
    <name type="scientific">Halocalculus aciditolerans</name>
    <dbReference type="NCBI Taxonomy" id="1383812"/>
    <lineage>
        <taxon>Archaea</taxon>
        <taxon>Methanobacteriati</taxon>
        <taxon>Methanobacteriota</taxon>
        <taxon>Stenosarchaea group</taxon>
        <taxon>Halobacteria</taxon>
        <taxon>Halobacteriales</taxon>
        <taxon>Halobacteriaceae</taxon>
        <taxon>Halocalculus</taxon>
    </lineage>
</organism>
<dbReference type="EMBL" id="BMPG01000003">
    <property type="protein sequence ID" value="GGL66096.1"/>
    <property type="molecule type" value="Genomic_DNA"/>
</dbReference>
<dbReference type="CDD" id="cd06261">
    <property type="entry name" value="TM_PBP2"/>
    <property type="match status" value="1"/>
</dbReference>
<dbReference type="PROSITE" id="PS50928">
    <property type="entry name" value="ABC_TM1"/>
    <property type="match status" value="1"/>
</dbReference>